<reference evidence="1" key="1">
    <citation type="submission" date="2016-10" db="EMBL/GenBank/DDBJ databases">
        <authorList>
            <person name="de Groot N.N."/>
        </authorList>
    </citation>
    <scope>NUCLEOTIDE SEQUENCE</scope>
</reference>
<dbReference type="EMBL" id="FPHC01000039">
    <property type="protein sequence ID" value="SFV56416.1"/>
    <property type="molecule type" value="Genomic_DNA"/>
</dbReference>
<accession>A0A1W1BSB1</accession>
<evidence type="ECO:0000313" key="1">
    <source>
        <dbReference type="EMBL" id="SFV56416.1"/>
    </source>
</evidence>
<dbReference type="InterPro" id="IPR029063">
    <property type="entry name" value="SAM-dependent_MTases_sf"/>
</dbReference>
<gene>
    <name evidence="1" type="ORF">MNB_SV-6-1691</name>
</gene>
<dbReference type="AlphaFoldDB" id="A0A1W1BSB1"/>
<dbReference type="PANTHER" id="PTHR43861:SF6">
    <property type="entry name" value="METHYLTRANSFERASE TYPE 11"/>
    <property type="match status" value="1"/>
</dbReference>
<keyword evidence="1" id="KW-0548">Nucleotidyltransferase</keyword>
<dbReference type="PANTHER" id="PTHR43861">
    <property type="entry name" value="TRANS-ACONITATE 2-METHYLTRANSFERASE-RELATED"/>
    <property type="match status" value="1"/>
</dbReference>
<proteinExistence type="predicted"/>
<dbReference type="Pfam" id="PF13489">
    <property type="entry name" value="Methyltransf_23"/>
    <property type="match status" value="1"/>
</dbReference>
<keyword evidence="1" id="KW-0808">Transferase</keyword>
<name>A0A1W1BSB1_9ZZZZ</name>
<dbReference type="SUPFAM" id="SSF53335">
    <property type="entry name" value="S-adenosyl-L-methionine-dependent methyltransferases"/>
    <property type="match status" value="1"/>
</dbReference>
<dbReference type="GO" id="GO:0016779">
    <property type="term" value="F:nucleotidyltransferase activity"/>
    <property type="evidence" value="ECO:0007669"/>
    <property type="project" value="UniProtKB-KW"/>
</dbReference>
<protein>
    <submittedName>
        <fullName evidence="1">Cytidylyltransferase domain protein</fullName>
    </submittedName>
</protein>
<sequence length="317" mass="36618">MEEIDCIFCGGKSSEFIKEDGYSGKKCKECQLIYISPRPSLKDIVDIYGHDNAQISAQTHIESNFFKSLYAKHNLKIITSYRRGGSLLELGAGAGYFLDEARKKGFEPYGIELNHIQSKHIRDNLHIPCIESPLDISIYDYRKFDIIYHCDLLSHFYDPISEFQTMNEMLTDDGLLIFETGNFAEIEPQYLRYIDKFQYPDHLFFFSTKSIYELLDRAGFEVVEIYKYSLIPQLKLKFALVKLLSLLKNSKEIDSIGDSDDMSAVERASTNSSSIVKKYLRYTYQYLTYLLRYRVGAIAPKRGRPQTLIVIAKRVGL</sequence>
<dbReference type="CDD" id="cd02440">
    <property type="entry name" value="AdoMet_MTases"/>
    <property type="match status" value="1"/>
</dbReference>
<organism evidence="1">
    <name type="scientific">hydrothermal vent metagenome</name>
    <dbReference type="NCBI Taxonomy" id="652676"/>
    <lineage>
        <taxon>unclassified sequences</taxon>
        <taxon>metagenomes</taxon>
        <taxon>ecological metagenomes</taxon>
    </lineage>
</organism>
<dbReference type="Gene3D" id="3.40.50.150">
    <property type="entry name" value="Vaccinia Virus protein VP39"/>
    <property type="match status" value="1"/>
</dbReference>